<sequence length="53" mass="5935">MGYITHFTNHKYYTFHSPSDCRRHSSPSRLIGFFFASPGSISLPGFASLPESP</sequence>
<comment type="caution">
    <text evidence="1">The sequence shown here is derived from an EMBL/GenBank/DDBJ whole genome shotgun (WGS) entry which is preliminary data.</text>
</comment>
<dbReference type="AlphaFoldDB" id="A0AAV0K6Y0"/>
<accession>A0AAV0K6Y0</accession>
<protein>
    <submittedName>
        <fullName evidence="1">Uncharacterized protein</fullName>
    </submittedName>
</protein>
<keyword evidence="2" id="KW-1185">Reference proteome</keyword>
<gene>
    <name evidence="1" type="ORF">LITE_LOCUS17523</name>
</gene>
<evidence type="ECO:0000313" key="1">
    <source>
        <dbReference type="EMBL" id="CAI0418029.1"/>
    </source>
</evidence>
<reference evidence="1" key="1">
    <citation type="submission" date="2022-08" db="EMBL/GenBank/DDBJ databases">
        <authorList>
            <person name="Gutierrez-Valencia J."/>
        </authorList>
    </citation>
    <scope>NUCLEOTIDE SEQUENCE</scope>
</reference>
<proteinExistence type="predicted"/>
<evidence type="ECO:0000313" key="2">
    <source>
        <dbReference type="Proteomes" id="UP001154282"/>
    </source>
</evidence>
<dbReference type="EMBL" id="CAMGYJ010000005">
    <property type="protein sequence ID" value="CAI0418029.1"/>
    <property type="molecule type" value="Genomic_DNA"/>
</dbReference>
<name>A0AAV0K6Y0_9ROSI</name>
<organism evidence="1 2">
    <name type="scientific">Linum tenue</name>
    <dbReference type="NCBI Taxonomy" id="586396"/>
    <lineage>
        <taxon>Eukaryota</taxon>
        <taxon>Viridiplantae</taxon>
        <taxon>Streptophyta</taxon>
        <taxon>Embryophyta</taxon>
        <taxon>Tracheophyta</taxon>
        <taxon>Spermatophyta</taxon>
        <taxon>Magnoliopsida</taxon>
        <taxon>eudicotyledons</taxon>
        <taxon>Gunneridae</taxon>
        <taxon>Pentapetalae</taxon>
        <taxon>rosids</taxon>
        <taxon>fabids</taxon>
        <taxon>Malpighiales</taxon>
        <taxon>Linaceae</taxon>
        <taxon>Linum</taxon>
    </lineage>
</organism>
<dbReference type="Proteomes" id="UP001154282">
    <property type="component" value="Unassembled WGS sequence"/>
</dbReference>